<reference evidence="1 2" key="1">
    <citation type="submission" date="2015-04" db="EMBL/GenBank/DDBJ databases">
        <authorList>
            <person name="Heijne W.H."/>
            <person name="Fedorova N.D."/>
            <person name="Nierman W.C."/>
            <person name="Vollebregt A.W."/>
            <person name="Zhao Z."/>
            <person name="Wu L."/>
            <person name="Kumar M."/>
            <person name="Stam H."/>
            <person name="van den Berg M.A."/>
            <person name="Pel H.J."/>
        </authorList>
    </citation>
    <scope>NUCLEOTIDE SEQUENCE [LARGE SCALE GENOMIC DNA]</scope>
    <source>
        <strain evidence="1 2">CBS 393.64</strain>
    </source>
</reference>
<sequence>MANVLPSFPNAAPTARILHFHDSIEYESRIMYSRPVAKALAHPGHTENLGLGVATARFAESKAPDLHLSPHRDNGDPCVRVSMLSAVLTNKALLNTANSSLKEHYPENFKTRNACPLDMGDLDRLGRWHTRTVFTLGTPDTASIYQREISRLVSLHPYLMHAVLAMTAMHDRFLQSSDLPNFAQSTAIECYHHGCAAALFNAKLSSQIDPLDRNALWATAVLLSSMALFFVESSDPEELWPLAPPSPSHLEWLNMNQGLRVIWDIAEPISPGGLFHDLAQNPQYSYFQSKMTSEPQPGIDGIPYYFTTLYDLTPLSNARNNPYHAAVRTLASLLDVECTPFTMVKFLSFPSLMRPQFKALLKGKDARAMLLLAYWYAKVCESQWWIKTRAILECTAICMYLERYHSGDLRLMQMLEFPKARCRLLRSGTSRA</sequence>
<evidence type="ECO:0000313" key="2">
    <source>
        <dbReference type="Proteomes" id="UP000053958"/>
    </source>
</evidence>
<dbReference type="PANTHER" id="PTHR47784">
    <property type="entry name" value="STEROL UPTAKE CONTROL PROTEIN 2"/>
    <property type="match status" value="1"/>
</dbReference>
<gene>
    <name evidence="1" type="ORF">T310_0429</name>
</gene>
<dbReference type="AlphaFoldDB" id="A0A0F4Z4U2"/>
<accession>A0A0F4Z4U2</accession>
<organism evidence="1 2">
    <name type="scientific">Rasamsonia emersonii (strain ATCC 16479 / CBS 393.64 / IMI 116815)</name>
    <dbReference type="NCBI Taxonomy" id="1408163"/>
    <lineage>
        <taxon>Eukaryota</taxon>
        <taxon>Fungi</taxon>
        <taxon>Dikarya</taxon>
        <taxon>Ascomycota</taxon>
        <taxon>Pezizomycotina</taxon>
        <taxon>Eurotiomycetes</taxon>
        <taxon>Eurotiomycetidae</taxon>
        <taxon>Eurotiales</taxon>
        <taxon>Trichocomaceae</taxon>
        <taxon>Rasamsonia</taxon>
    </lineage>
</organism>
<dbReference type="PANTHER" id="PTHR47784:SF9">
    <property type="entry name" value="ZN(II)2CYS6 TRANSCRIPTION FACTOR (EUROFUNG)"/>
    <property type="match status" value="1"/>
</dbReference>
<dbReference type="STRING" id="1408163.A0A0F4Z4U2"/>
<dbReference type="RefSeq" id="XP_013332161.1">
    <property type="nucleotide sequence ID" value="XM_013476707.1"/>
</dbReference>
<dbReference type="InterPro" id="IPR053157">
    <property type="entry name" value="Sterol_Uptake_Regulator"/>
</dbReference>
<evidence type="ECO:0000313" key="1">
    <source>
        <dbReference type="EMBL" id="KKA25549.1"/>
    </source>
</evidence>
<comment type="caution">
    <text evidence="1">The sequence shown here is derived from an EMBL/GenBank/DDBJ whole genome shotgun (WGS) entry which is preliminary data.</text>
</comment>
<dbReference type="EMBL" id="LASV01000018">
    <property type="protein sequence ID" value="KKA25549.1"/>
    <property type="molecule type" value="Genomic_DNA"/>
</dbReference>
<proteinExistence type="predicted"/>
<protein>
    <recommendedName>
        <fullName evidence="3">C6 finger domain protein</fullName>
    </recommendedName>
</protein>
<dbReference type="GeneID" id="25312483"/>
<dbReference type="GO" id="GO:0001228">
    <property type="term" value="F:DNA-binding transcription activator activity, RNA polymerase II-specific"/>
    <property type="evidence" value="ECO:0007669"/>
    <property type="project" value="TreeGrafter"/>
</dbReference>
<evidence type="ECO:0008006" key="3">
    <source>
        <dbReference type="Google" id="ProtNLM"/>
    </source>
</evidence>
<keyword evidence="2" id="KW-1185">Reference proteome</keyword>
<name>A0A0F4Z4U2_RASE3</name>
<dbReference type="OrthoDB" id="4227141at2759"/>
<dbReference type="Proteomes" id="UP000053958">
    <property type="component" value="Unassembled WGS sequence"/>
</dbReference>